<evidence type="ECO:0000259" key="2">
    <source>
        <dbReference type="Pfam" id="PF20441"/>
    </source>
</evidence>
<dbReference type="RefSeq" id="WP_202874204.1">
    <property type="nucleotide sequence ID" value="NZ_CBCPHT010000004.1"/>
</dbReference>
<feature type="domain" description="Terminase large subunit-like ATPase" evidence="1">
    <location>
        <begin position="77"/>
        <end position="264"/>
    </location>
</feature>
<dbReference type="AlphaFoldDB" id="A0AAW9JTX2"/>
<dbReference type="GO" id="GO:0004519">
    <property type="term" value="F:endonuclease activity"/>
    <property type="evidence" value="ECO:0007669"/>
    <property type="project" value="InterPro"/>
</dbReference>
<dbReference type="Proteomes" id="UP001290462">
    <property type="component" value="Unassembled WGS sequence"/>
</dbReference>
<evidence type="ECO:0000259" key="1">
    <source>
        <dbReference type="Pfam" id="PF03354"/>
    </source>
</evidence>
<dbReference type="InterPro" id="IPR005021">
    <property type="entry name" value="Terminase_largesu-like"/>
</dbReference>
<dbReference type="Pfam" id="PF20441">
    <property type="entry name" value="TerL_nuclease"/>
    <property type="match status" value="1"/>
</dbReference>
<dbReference type="Gene3D" id="3.40.50.300">
    <property type="entry name" value="P-loop containing nucleotide triphosphate hydrolases"/>
    <property type="match status" value="1"/>
</dbReference>
<dbReference type="InterPro" id="IPR046462">
    <property type="entry name" value="TerL_nuclease"/>
</dbReference>
<dbReference type="InterPro" id="IPR027417">
    <property type="entry name" value="P-loop_NTPase"/>
</dbReference>
<dbReference type="PANTHER" id="PTHR41287">
    <property type="match status" value="1"/>
</dbReference>
<evidence type="ECO:0000313" key="3">
    <source>
        <dbReference type="EMBL" id="MDZ5758709.1"/>
    </source>
</evidence>
<accession>A0AAW9JTX2</accession>
<feature type="domain" description="Terminase large subunit-like endonuclease" evidence="2">
    <location>
        <begin position="271"/>
        <end position="551"/>
    </location>
</feature>
<comment type="caution">
    <text evidence="3">The sequence shown here is derived from an EMBL/GenBank/DDBJ whole genome shotgun (WGS) entry which is preliminary data.</text>
</comment>
<sequence>MIEQGVNYADEYAKMVTKRPSKYPKTIRDAVKRYKKWKKRKDIWFDVDKANEALDFMESFIRHVNGDLAGELLVLEPWQKFGYSQIYGWQRINEKGKTVRVIREVYWQVPKKNGKTLLGVGGLSYSMYGEGEKGAECYCCASDFGQAQYAAKPYAAAVMNSEALFESSQIFKGKKDTIEGIVYRFTIDGISYTNSFNVMSKAADKIEGSNPYFVLNDELHTQKNMDQYDNFRSAMVNRDQPLMFNISTAGRGSSSVGMRVYKEAKQALKDDDDDSKLVLIYEPNKNYDWEDRKVWEMVNPNIGVSITMESLEIKFKEAMKSNFSKGEFLAKHLDVFVNSSESYFDNEQIEPALVDDLGELEGESCWMGLDLSKTTDLTCITLNFPQHLEDGRAILKVKQMYFIPSDNIEERERQDNVPYSELVERGFVMLCDGKMIDEDMLEEYIKECMELYDVQQVNYDPAMSAKLIAKVDNLGLECIGVPQYPNLMNAPIDDSERLFYNRRIFTDNPLFIHCTLNVVMGVNLAGMKAASKSKSVKKIDGYISFIVAHKETMYEMEDIDIGNMDDYLDELYR</sequence>
<protein>
    <submittedName>
        <fullName evidence="3">Terminase large subunit</fullName>
    </submittedName>
</protein>
<dbReference type="EMBL" id="JAVBVO010000003">
    <property type="protein sequence ID" value="MDZ5758709.1"/>
    <property type="molecule type" value="Genomic_DNA"/>
</dbReference>
<name>A0AAW9JTX2_CARML</name>
<dbReference type="InterPro" id="IPR046461">
    <property type="entry name" value="TerL_ATPase"/>
</dbReference>
<dbReference type="PANTHER" id="PTHR41287:SF1">
    <property type="entry name" value="PROTEIN YMFN"/>
    <property type="match status" value="1"/>
</dbReference>
<organism evidence="3 4">
    <name type="scientific">Carnobacterium maltaromaticum</name>
    <name type="common">Carnobacterium piscicola</name>
    <dbReference type="NCBI Taxonomy" id="2751"/>
    <lineage>
        <taxon>Bacteria</taxon>
        <taxon>Bacillati</taxon>
        <taxon>Bacillota</taxon>
        <taxon>Bacilli</taxon>
        <taxon>Lactobacillales</taxon>
        <taxon>Carnobacteriaceae</taxon>
        <taxon>Carnobacterium</taxon>
    </lineage>
</organism>
<evidence type="ECO:0000313" key="4">
    <source>
        <dbReference type="Proteomes" id="UP001290462"/>
    </source>
</evidence>
<gene>
    <name evidence="3" type="ORF">RAK27_08595</name>
</gene>
<reference evidence="3" key="1">
    <citation type="submission" date="2023-08" db="EMBL/GenBank/DDBJ databases">
        <title>Genomic characterization of piscicolin 126 produced by Carnobacterium maltaromaticum CM22 strain isolated from salmon (Salmo salar).</title>
        <authorList>
            <person name="Gonzalez-Gragera E."/>
            <person name="Garcia-Lopez J.D."/>
            <person name="Teso-Perez C."/>
            <person name="Gimenez-Hernandez I."/>
            <person name="Peralta-Sanchez J.M."/>
            <person name="Valdivia E."/>
            <person name="Montalban-Lopez M."/>
            <person name="Martin-Platero A.M."/>
            <person name="Banos A."/>
            <person name="Martinez-Bueno M."/>
        </authorList>
    </citation>
    <scope>NUCLEOTIDE SEQUENCE</scope>
    <source>
        <strain evidence="3">CM22</strain>
    </source>
</reference>
<dbReference type="Pfam" id="PF03354">
    <property type="entry name" value="TerL_ATPase"/>
    <property type="match status" value="1"/>
</dbReference>
<proteinExistence type="predicted"/>